<dbReference type="Gene3D" id="1.10.1320.10">
    <property type="entry name" value="DNA-directed RNA polymerase, N-terminal domain"/>
    <property type="match status" value="1"/>
</dbReference>
<dbReference type="PROSITE" id="PS00900">
    <property type="entry name" value="RNA_POL_PHAGE_1"/>
    <property type="match status" value="1"/>
</dbReference>
<keyword evidence="3 9" id="KW-0240">DNA-directed RNA polymerase</keyword>
<comment type="similarity">
    <text evidence="1 9">Belongs to the phage and mitochondrial RNA polymerase family.</text>
</comment>
<evidence type="ECO:0000256" key="10">
    <source>
        <dbReference type="SAM" id="Coils"/>
    </source>
</evidence>
<dbReference type="EMBL" id="LFYR01000379">
    <property type="protein sequence ID" value="KMZ74274.1"/>
    <property type="molecule type" value="Genomic_DNA"/>
</dbReference>
<dbReference type="OrthoDB" id="276422at2759"/>
<dbReference type="GO" id="GO:0003677">
    <property type="term" value="F:DNA binding"/>
    <property type="evidence" value="ECO:0007669"/>
    <property type="project" value="InterPro"/>
</dbReference>
<keyword evidence="10" id="KW-0175">Coiled coil</keyword>
<dbReference type="InterPro" id="IPR029262">
    <property type="entry name" value="RPOL_N"/>
</dbReference>
<evidence type="ECO:0000256" key="7">
    <source>
        <dbReference type="ARBA" id="ARBA00023163"/>
    </source>
</evidence>
<dbReference type="GO" id="GO:0006390">
    <property type="term" value="P:mitochondrial transcription"/>
    <property type="evidence" value="ECO:0000318"/>
    <property type="project" value="GO_Central"/>
</dbReference>
<dbReference type="STRING" id="29655.A0A0K9PZD2"/>
<dbReference type="SUPFAM" id="SSF56672">
    <property type="entry name" value="DNA/RNA polymerases"/>
    <property type="match status" value="1"/>
</dbReference>
<dbReference type="InterPro" id="IPR037159">
    <property type="entry name" value="RNA_POL_N_sf"/>
</dbReference>
<feature type="coiled-coil region" evidence="10">
    <location>
        <begin position="148"/>
        <end position="198"/>
    </location>
</feature>
<evidence type="ECO:0000256" key="8">
    <source>
        <dbReference type="ARBA" id="ARBA00048552"/>
    </source>
</evidence>
<evidence type="ECO:0000256" key="9">
    <source>
        <dbReference type="RuleBase" id="RU003805"/>
    </source>
</evidence>
<dbReference type="GO" id="GO:0003899">
    <property type="term" value="F:DNA-directed RNA polymerase activity"/>
    <property type="evidence" value="ECO:0000318"/>
    <property type="project" value="GO_Central"/>
</dbReference>
<reference evidence="13" key="1">
    <citation type="journal article" date="2016" name="Nature">
        <title>The genome of the seagrass Zostera marina reveals angiosperm adaptation to the sea.</title>
        <authorList>
            <person name="Olsen J.L."/>
            <person name="Rouze P."/>
            <person name="Verhelst B."/>
            <person name="Lin Y.-C."/>
            <person name="Bayer T."/>
            <person name="Collen J."/>
            <person name="Dattolo E."/>
            <person name="De Paoli E."/>
            <person name="Dittami S."/>
            <person name="Maumus F."/>
            <person name="Michel G."/>
            <person name="Kersting A."/>
            <person name="Lauritano C."/>
            <person name="Lohaus R."/>
            <person name="Toepel M."/>
            <person name="Tonon T."/>
            <person name="Vanneste K."/>
            <person name="Amirebrahimi M."/>
            <person name="Brakel J."/>
            <person name="Bostroem C."/>
            <person name="Chovatia M."/>
            <person name="Grimwood J."/>
            <person name="Jenkins J.W."/>
            <person name="Jueterbock A."/>
            <person name="Mraz A."/>
            <person name="Stam W.T."/>
            <person name="Tice H."/>
            <person name="Bornberg-Bauer E."/>
            <person name="Green P.J."/>
            <person name="Pearson G.A."/>
            <person name="Procaccini G."/>
            <person name="Duarte C.M."/>
            <person name="Schmutz J."/>
            <person name="Reusch T.B.H."/>
            <person name="Van de Peer Y."/>
        </authorList>
    </citation>
    <scope>NUCLEOTIDE SEQUENCE [LARGE SCALE GENOMIC DNA]</scope>
    <source>
        <strain evidence="13">cv. Finnish</strain>
    </source>
</reference>
<keyword evidence="5 9" id="KW-0548">Nucleotidyltransferase</keyword>
<dbReference type="Pfam" id="PF14700">
    <property type="entry name" value="RPOL_N"/>
    <property type="match status" value="1"/>
</dbReference>
<dbReference type="OMA" id="DPPWIAS"/>
<keyword evidence="13" id="KW-1185">Reference proteome</keyword>
<evidence type="ECO:0000259" key="11">
    <source>
        <dbReference type="SMART" id="SM01311"/>
    </source>
</evidence>
<sequence length="998" mass="113521">MSATSSFLSATPATIDVLLGKRRPTFSKKLSFTVKFNPSSTILKWALFDSAHPSSFPFGSADPSDPEIHTFPAVFFHSSSSQSPMLLDPLDAVDINDDTSGLETYQELEPPISTKLGSPIFSREALKSIFCDHPPWFSFDFLSEIEAKRDLNKALNSMKNQKSSALRRRQVKLETQAWENATEEYKELQNEMLKKKLAPNLPYFKKLILDWFEPLRDAISREQELQKVKHRKASYATQIGMLPADKMAVIVLHKMMGMLMAAQEDECVLLVQAALDIGDAVEQEVLIHNFLEKNKRKGKRKQKGDDSLCKEQEQFRNLIKKLIKQKQTFLAKKLVKSNDEIESWGCDIRAKLGSRLIDLLIDSAFVQSPTDQLADSPPDVRPAFRHIFKNVSTTQKRQGQRYGVIDCDPLVRKGLESSAKNAIIPYMPMLVPPRKWKGYNRGGHLLLPSYVMRTHGLSKLQDVVRDIPPQQLQKVFKALDTLGNTKWRINKQVLAVVEAIWSKGGCLAGMVERQDVPIPVRVESNDHSELQKWRWSVRKAEKINNERHALRCDIELKLMVARRLKEEEGFYYPHNLDFRGRAYPMHPHLNHLSSDMCRGILEFSEARPLGKSGLNWLKIQLANLYAGGVDKLSHSERIAFVESHLDDILDSAERPINGRCWWLNADDPFQCLATCFDLSTALKSSSPYSVVSHLPIHQDGSCNGLQHYAALGRDSIEAAAVNLVAGEKPADVYSEISIKVLDHMQRDAQKDPTIFPEASLAKLLLDQVDRKLVKQTVMTYVYGVTYVGARQQIRKKLEERDLEVKDTLLLALSSYAAKVTLTVQGDLFKSARAIMKWLSLCAKVITSENQQVQWTTPLGLQVVQPYMKTERHLVRTTLQMLSLKRDSDFVSPKRQRAAFPPNFIHSLDGSHMMMTAIACKKAKLQFAGVHDSFWTHACDVDKMNKILREEFVNLYNTPVLDNMLESFQMEYPTLEFPPLPERGDFDIKEVLNSTYFFN</sequence>
<comment type="catalytic activity">
    <reaction evidence="8 9">
        <text>RNA(n) + a ribonucleoside 5'-triphosphate = RNA(n+1) + diphosphate</text>
        <dbReference type="Rhea" id="RHEA:21248"/>
        <dbReference type="Rhea" id="RHEA-COMP:14527"/>
        <dbReference type="Rhea" id="RHEA-COMP:17342"/>
        <dbReference type="ChEBI" id="CHEBI:33019"/>
        <dbReference type="ChEBI" id="CHEBI:61557"/>
        <dbReference type="ChEBI" id="CHEBI:140395"/>
        <dbReference type="EC" id="2.7.7.6"/>
    </reaction>
</comment>
<dbReference type="Gene3D" id="1.10.287.260">
    <property type="match status" value="1"/>
</dbReference>
<dbReference type="AlphaFoldDB" id="A0A0K9PZD2"/>
<organism evidence="12 13">
    <name type="scientific">Zostera marina</name>
    <name type="common">Eelgrass</name>
    <dbReference type="NCBI Taxonomy" id="29655"/>
    <lineage>
        <taxon>Eukaryota</taxon>
        <taxon>Viridiplantae</taxon>
        <taxon>Streptophyta</taxon>
        <taxon>Embryophyta</taxon>
        <taxon>Tracheophyta</taxon>
        <taxon>Spermatophyta</taxon>
        <taxon>Magnoliopsida</taxon>
        <taxon>Liliopsida</taxon>
        <taxon>Zosteraceae</taxon>
        <taxon>Zostera</taxon>
    </lineage>
</organism>
<dbReference type="Gene3D" id="1.10.287.280">
    <property type="match status" value="1"/>
</dbReference>
<evidence type="ECO:0000256" key="4">
    <source>
        <dbReference type="ARBA" id="ARBA00022679"/>
    </source>
</evidence>
<dbReference type="Pfam" id="PF00940">
    <property type="entry name" value="RNA_pol"/>
    <property type="match status" value="1"/>
</dbReference>
<gene>
    <name evidence="12" type="ORF">ZOSMA_132G00420</name>
</gene>
<dbReference type="FunFam" id="1.10.287.280:FF:000001">
    <property type="entry name" value="DNA-directed RNA polymerase"/>
    <property type="match status" value="1"/>
</dbReference>
<dbReference type="EC" id="2.7.7.6" evidence="2 9"/>
<dbReference type="FunFam" id="1.10.150.20:FF:000027">
    <property type="entry name" value="DNA-directed RNA polymerase"/>
    <property type="match status" value="1"/>
</dbReference>
<comment type="caution">
    <text evidence="12">The sequence shown here is derived from an EMBL/GenBank/DDBJ whole genome shotgun (WGS) entry which is preliminary data.</text>
</comment>
<keyword evidence="6" id="KW-0809">Transit peptide</keyword>
<dbReference type="InterPro" id="IPR046950">
    <property type="entry name" value="DNA-dir_Rpol_C_phage-type"/>
</dbReference>
<dbReference type="Proteomes" id="UP000036987">
    <property type="component" value="Unassembled WGS sequence"/>
</dbReference>
<dbReference type="InterPro" id="IPR002092">
    <property type="entry name" value="DNA-dir_Rpol_phage-type"/>
</dbReference>
<dbReference type="PROSITE" id="PS00489">
    <property type="entry name" value="RNA_POL_PHAGE_2"/>
    <property type="match status" value="1"/>
</dbReference>
<proteinExistence type="inferred from homology"/>
<comment type="function">
    <text evidence="9">DNA-dependent RNA polymerase catalyzes the transcription of DNA into RNA using the four ribonucleoside triphosphates as substrates.</text>
</comment>
<dbReference type="Gene3D" id="1.10.150.20">
    <property type="entry name" value="5' to 3' exonuclease, C-terminal subdomain"/>
    <property type="match status" value="1"/>
</dbReference>
<evidence type="ECO:0000313" key="12">
    <source>
        <dbReference type="EMBL" id="KMZ74274.1"/>
    </source>
</evidence>
<keyword evidence="7 9" id="KW-0804">Transcription</keyword>
<dbReference type="PANTHER" id="PTHR10102">
    <property type="entry name" value="DNA-DIRECTED RNA POLYMERASE, MITOCHONDRIAL"/>
    <property type="match status" value="1"/>
</dbReference>
<evidence type="ECO:0000256" key="1">
    <source>
        <dbReference type="ARBA" id="ARBA00009493"/>
    </source>
</evidence>
<dbReference type="GO" id="GO:0034245">
    <property type="term" value="C:mitochondrial DNA-directed RNA polymerase complex"/>
    <property type="evidence" value="ECO:0000318"/>
    <property type="project" value="GO_Central"/>
</dbReference>
<evidence type="ECO:0000256" key="5">
    <source>
        <dbReference type="ARBA" id="ARBA00022695"/>
    </source>
</evidence>
<dbReference type="InterPro" id="IPR024075">
    <property type="entry name" value="DNA-dir_RNA_pol_helix_hairp_sf"/>
</dbReference>
<dbReference type="SMART" id="SM01311">
    <property type="entry name" value="RPOL_N"/>
    <property type="match status" value="1"/>
</dbReference>
<evidence type="ECO:0000256" key="3">
    <source>
        <dbReference type="ARBA" id="ARBA00022478"/>
    </source>
</evidence>
<evidence type="ECO:0000256" key="2">
    <source>
        <dbReference type="ARBA" id="ARBA00012418"/>
    </source>
</evidence>
<feature type="domain" description="DNA-directed RNA polymerase N-terminal" evidence="11">
    <location>
        <begin position="168"/>
        <end position="484"/>
    </location>
</feature>
<keyword evidence="4 9" id="KW-0808">Transferase</keyword>
<dbReference type="FunFam" id="1.10.287.260:FF:000001">
    <property type="entry name" value="DNA-directed RNA polymerase"/>
    <property type="match status" value="1"/>
</dbReference>
<name>A0A0K9PZD2_ZOSMR</name>
<dbReference type="FunFam" id="1.10.1320.10:FF:000001">
    <property type="entry name" value="DNA-directed RNA polymerase"/>
    <property type="match status" value="1"/>
</dbReference>
<evidence type="ECO:0000256" key="6">
    <source>
        <dbReference type="ARBA" id="ARBA00022946"/>
    </source>
</evidence>
<evidence type="ECO:0000313" key="13">
    <source>
        <dbReference type="Proteomes" id="UP000036987"/>
    </source>
</evidence>
<dbReference type="PANTHER" id="PTHR10102:SF0">
    <property type="entry name" value="DNA-DIRECTED RNA POLYMERASE, MITOCHONDRIAL"/>
    <property type="match status" value="1"/>
</dbReference>
<accession>A0A0K9PZD2</accession>
<dbReference type="InterPro" id="IPR043502">
    <property type="entry name" value="DNA/RNA_pol_sf"/>
</dbReference>
<protein>
    <recommendedName>
        <fullName evidence="2 9">DNA-directed RNA polymerase</fullName>
        <ecNumber evidence="2 9">2.7.7.6</ecNumber>
    </recommendedName>
</protein>